<organism evidence="7 8">
    <name type="scientific">Roseomonas fluvialis</name>
    <dbReference type="NCBI Taxonomy" id="1750527"/>
    <lineage>
        <taxon>Bacteria</taxon>
        <taxon>Pseudomonadati</taxon>
        <taxon>Pseudomonadota</taxon>
        <taxon>Alphaproteobacteria</taxon>
        <taxon>Acetobacterales</taxon>
        <taxon>Roseomonadaceae</taxon>
        <taxon>Roseomonas</taxon>
    </lineage>
</organism>
<gene>
    <name evidence="7" type="primary">crtI</name>
    <name evidence="7" type="ORF">Rmf_41710</name>
</gene>
<dbReference type="InterPro" id="IPR036188">
    <property type="entry name" value="FAD/NAD-bd_sf"/>
</dbReference>
<protein>
    <submittedName>
        <fullName evidence="7">Phytoene desaturase</fullName>
    </submittedName>
</protein>
<accession>A0ABN6P6D0</accession>
<dbReference type="PROSITE" id="PS00982">
    <property type="entry name" value="PHYTOENE_DH"/>
    <property type="match status" value="1"/>
</dbReference>
<reference evidence="7 8" key="1">
    <citation type="journal article" date="2016" name="Microbes Environ.">
        <title>Phylogenetically diverse aerobic anoxygenic phototrophic bacteria isolated from epilithic biofilms in Tama river, Japan.</title>
        <authorList>
            <person name="Hirose S."/>
            <person name="Matsuura K."/>
            <person name="Haruta S."/>
        </authorList>
    </citation>
    <scope>NUCLEOTIDE SEQUENCE [LARGE SCALE GENOMIC DNA]</scope>
    <source>
        <strain evidence="7 8">S08</strain>
    </source>
</reference>
<dbReference type="PANTHER" id="PTHR43734:SF1">
    <property type="entry name" value="PHYTOENE DESATURASE"/>
    <property type="match status" value="1"/>
</dbReference>
<dbReference type="InterPro" id="IPR014105">
    <property type="entry name" value="Carotenoid/retinoid_OxRdtase"/>
</dbReference>
<keyword evidence="4 5" id="KW-0560">Oxidoreductase</keyword>
<keyword evidence="3 5" id="KW-0125">Carotenoid biosynthesis</keyword>
<dbReference type="PRINTS" id="PR00419">
    <property type="entry name" value="ADXRDTASE"/>
</dbReference>
<evidence type="ECO:0000313" key="7">
    <source>
        <dbReference type="EMBL" id="BDG74242.1"/>
    </source>
</evidence>
<dbReference type="InterPro" id="IPR008150">
    <property type="entry name" value="Phytoene_DH_bac_CS"/>
</dbReference>
<comment type="similarity">
    <text evidence="2 5">Belongs to the carotenoid/retinoid oxidoreductase family.</text>
</comment>
<evidence type="ECO:0000256" key="2">
    <source>
        <dbReference type="ARBA" id="ARBA00006046"/>
    </source>
</evidence>
<keyword evidence="8" id="KW-1185">Reference proteome</keyword>
<dbReference type="InterPro" id="IPR002937">
    <property type="entry name" value="Amino_oxidase"/>
</dbReference>
<evidence type="ECO:0000256" key="4">
    <source>
        <dbReference type="ARBA" id="ARBA00023002"/>
    </source>
</evidence>
<name>A0ABN6P6D0_9PROT</name>
<proteinExistence type="inferred from homology"/>
<dbReference type="Pfam" id="PF01593">
    <property type="entry name" value="Amino_oxidase"/>
    <property type="match status" value="1"/>
</dbReference>
<evidence type="ECO:0000259" key="6">
    <source>
        <dbReference type="Pfam" id="PF01593"/>
    </source>
</evidence>
<sequence>MNASLPALSRSRPRVAIVGAGPGGLAAAMILAANGARVTVFERDSVVGGRTRTVTAPGGYRFDIGPTFFLYPRILREIFAQCGADFDREVDLIRLDPQYRLVFEGSNPVTLDASPDMARMEAEIAKLNPADAKGFRSFMSDNRVKLEAFRPVLERPFHGVMTYLAPEVMKGLRYLRPWLSLDDDLKRHFADPRTRLAFTFQSKYLGMSPFRCPSMFSILSFLEYEHGIFHPRGGCGAVSEAMARVAERLGVEFHFDAKVDRLSFEGTRASGVEVGGKRHAADAVVVNADFAHAIPGLMPEALRPQWPDAKIEKARYSCSTFMLYLGIEGKLDLAHHSVLLAEDYERNLQQIEGGIIPENPSLYVQAAAGTDPSLAPEGHSTLYMLVPVPNLHGGQDWAAETQRYRRIALDRLKALGLHDLQSRIRYERIVTPQDWQDEYSVGYGATFNLAHNVRQMMHFRPRNRFGKAEGVYLVGGGTHPGSGLPVIYEGARISSRLLMDDLGMQPSTEANDRVGAAQPALGD</sequence>
<dbReference type="Proteomes" id="UP000831327">
    <property type="component" value="Chromosome"/>
</dbReference>
<feature type="domain" description="Amine oxidase" evidence="6">
    <location>
        <begin position="23"/>
        <end position="482"/>
    </location>
</feature>
<dbReference type="Gene3D" id="3.50.50.60">
    <property type="entry name" value="FAD/NAD(P)-binding domain"/>
    <property type="match status" value="2"/>
</dbReference>
<dbReference type="NCBIfam" id="TIGR02734">
    <property type="entry name" value="crtI_fam"/>
    <property type="match status" value="1"/>
</dbReference>
<evidence type="ECO:0000313" key="8">
    <source>
        <dbReference type="Proteomes" id="UP000831327"/>
    </source>
</evidence>
<dbReference type="PANTHER" id="PTHR43734">
    <property type="entry name" value="PHYTOENE DESATURASE"/>
    <property type="match status" value="1"/>
</dbReference>
<evidence type="ECO:0000256" key="5">
    <source>
        <dbReference type="RuleBase" id="RU362075"/>
    </source>
</evidence>
<comment type="pathway">
    <text evidence="1 5">Carotenoid biosynthesis.</text>
</comment>
<evidence type="ECO:0000256" key="1">
    <source>
        <dbReference type="ARBA" id="ARBA00004829"/>
    </source>
</evidence>
<evidence type="ECO:0000256" key="3">
    <source>
        <dbReference type="ARBA" id="ARBA00022746"/>
    </source>
</evidence>
<dbReference type="SUPFAM" id="SSF51905">
    <property type="entry name" value="FAD/NAD(P)-binding domain"/>
    <property type="match status" value="1"/>
</dbReference>
<dbReference type="EMBL" id="AP025637">
    <property type="protein sequence ID" value="BDG74242.1"/>
    <property type="molecule type" value="Genomic_DNA"/>
</dbReference>